<dbReference type="CDD" id="cd06986">
    <property type="entry name" value="cupin_MmsR-like_N"/>
    <property type="match status" value="1"/>
</dbReference>
<evidence type="ECO:0000256" key="3">
    <source>
        <dbReference type="ARBA" id="ARBA00023163"/>
    </source>
</evidence>
<keyword evidence="2" id="KW-0238">DNA-binding</keyword>
<gene>
    <name evidence="6" type="ORF">H9882_01670</name>
</gene>
<reference evidence="6" key="2">
    <citation type="submission" date="2021-04" db="EMBL/GenBank/DDBJ databases">
        <authorList>
            <person name="Gilroy R."/>
        </authorList>
    </citation>
    <scope>NUCLEOTIDE SEQUENCE</scope>
    <source>
        <strain evidence="6">B5_2728</strain>
    </source>
</reference>
<evidence type="ECO:0000313" key="6">
    <source>
        <dbReference type="EMBL" id="MBU3805602.1"/>
    </source>
</evidence>
<dbReference type="InterPro" id="IPR014710">
    <property type="entry name" value="RmlC-like_jellyroll"/>
</dbReference>
<dbReference type="PRINTS" id="PR00032">
    <property type="entry name" value="HTHARAC"/>
</dbReference>
<dbReference type="InterPro" id="IPR018060">
    <property type="entry name" value="HTH_AraC"/>
</dbReference>
<accession>A0A948T106</accession>
<dbReference type="SUPFAM" id="SSF51215">
    <property type="entry name" value="Regulatory protein AraC"/>
    <property type="match status" value="1"/>
</dbReference>
<dbReference type="InterPro" id="IPR020449">
    <property type="entry name" value="Tscrpt_reg_AraC-type_HTH"/>
</dbReference>
<evidence type="ECO:0000256" key="2">
    <source>
        <dbReference type="ARBA" id="ARBA00023125"/>
    </source>
</evidence>
<keyword evidence="1" id="KW-0805">Transcription regulation</keyword>
<dbReference type="InterPro" id="IPR037923">
    <property type="entry name" value="HTH-like"/>
</dbReference>
<evidence type="ECO:0000259" key="5">
    <source>
        <dbReference type="PROSITE" id="PS01124"/>
    </source>
</evidence>
<dbReference type="Proteomes" id="UP000713596">
    <property type="component" value="Unassembled WGS sequence"/>
</dbReference>
<dbReference type="EMBL" id="JAHLFP010000010">
    <property type="protein sequence ID" value="MBU3805602.1"/>
    <property type="molecule type" value="Genomic_DNA"/>
</dbReference>
<sequence>MNHLVPAEKTSDFHVFQDERFIDLNLYQFGWEQTPPAHSYGPHARNHYLFHYIIAGEGTLYANKEAYQIGPGHGFLVVPGQITTYRSSETDPWKYVWVEFDGLRAQESLALAGISGSQPVYTALHKAAGLALQNQMLYLVEHSDASATHLIGQGFLFLDQLVQSSANQRRASEHRLRDFYIKEALTFIESNFHRDISVEEIAQVCGLNRSYFSRVFRATVGQTPQVYLLQYRMAQAAQLLKTTRLTVAEIASQVSYDNPLHFSRAFKNVHGTSPRSYRASHLLPPQQSGDF</sequence>
<dbReference type="Pfam" id="PF02311">
    <property type="entry name" value="AraC_binding"/>
    <property type="match status" value="1"/>
</dbReference>
<organism evidence="6 7">
    <name type="scientific">Candidatus Allofournierella pullistercoris</name>
    <dbReference type="NCBI Taxonomy" id="2838597"/>
    <lineage>
        <taxon>Bacteria</taxon>
        <taxon>Bacillati</taxon>
        <taxon>Bacillota</taxon>
        <taxon>Clostridia</taxon>
        <taxon>Eubacteriales</taxon>
        <taxon>Oscillospiraceae</taxon>
        <taxon>Allofournierella</taxon>
    </lineage>
</organism>
<dbReference type="Gene3D" id="2.60.120.10">
    <property type="entry name" value="Jelly Rolls"/>
    <property type="match status" value="1"/>
</dbReference>
<dbReference type="Gene3D" id="1.10.10.60">
    <property type="entry name" value="Homeodomain-like"/>
    <property type="match status" value="2"/>
</dbReference>
<dbReference type="SMART" id="SM00342">
    <property type="entry name" value="HTH_ARAC"/>
    <property type="match status" value="1"/>
</dbReference>
<evidence type="ECO:0000256" key="4">
    <source>
        <dbReference type="SAM" id="MobiDB-lite"/>
    </source>
</evidence>
<evidence type="ECO:0000313" key="7">
    <source>
        <dbReference type="Proteomes" id="UP000713596"/>
    </source>
</evidence>
<dbReference type="PANTHER" id="PTHR43280">
    <property type="entry name" value="ARAC-FAMILY TRANSCRIPTIONAL REGULATOR"/>
    <property type="match status" value="1"/>
</dbReference>
<dbReference type="InterPro" id="IPR003313">
    <property type="entry name" value="AraC-bd"/>
</dbReference>
<keyword evidence="3" id="KW-0804">Transcription</keyword>
<dbReference type="AlphaFoldDB" id="A0A948T106"/>
<feature type="domain" description="HTH araC/xylS-type" evidence="5">
    <location>
        <begin position="182"/>
        <end position="280"/>
    </location>
</feature>
<proteinExistence type="predicted"/>
<dbReference type="SUPFAM" id="SSF46689">
    <property type="entry name" value="Homeodomain-like"/>
    <property type="match status" value="2"/>
</dbReference>
<dbReference type="GO" id="GO:0003700">
    <property type="term" value="F:DNA-binding transcription factor activity"/>
    <property type="evidence" value="ECO:0007669"/>
    <property type="project" value="InterPro"/>
</dbReference>
<comment type="caution">
    <text evidence="6">The sequence shown here is derived from an EMBL/GenBank/DDBJ whole genome shotgun (WGS) entry which is preliminary data.</text>
</comment>
<dbReference type="Pfam" id="PF12833">
    <property type="entry name" value="HTH_18"/>
    <property type="match status" value="1"/>
</dbReference>
<dbReference type="GO" id="GO:0043565">
    <property type="term" value="F:sequence-specific DNA binding"/>
    <property type="evidence" value="ECO:0007669"/>
    <property type="project" value="InterPro"/>
</dbReference>
<name>A0A948T106_9FIRM</name>
<evidence type="ECO:0000256" key="1">
    <source>
        <dbReference type="ARBA" id="ARBA00023015"/>
    </source>
</evidence>
<dbReference type="InterPro" id="IPR009057">
    <property type="entry name" value="Homeodomain-like_sf"/>
</dbReference>
<dbReference type="PANTHER" id="PTHR43280:SF30">
    <property type="entry name" value="MMSAB OPERON REGULATORY PROTEIN"/>
    <property type="match status" value="1"/>
</dbReference>
<dbReference type="PROSITE" id="PS01124">
    <property type="entry name" value="HTH_ARAC_FAMILY_2"/>
    <property type="match status" value="1"/>
</dbReference>
<reference evidence="6" key="1">
    <citation type="journal article" date="2021" name="PeerJ">
        <title>Extensive microbial diversity within the chicken gut microbiome revealed by metagenomics and culture.</title>
        <authorList>
            <person name="Gilroy R."/>
            <person name="Ravi A."/>
            <person name="Getino M."/>
            <person name="Pursley I."/>
            <person name="Horton D.L."/>
            <person name="Alikhan N.F."/>
            <person name="Baker D."/>
            <person name="Gharbi K."/>
            <person name="Hall N."/>
            <person name="Watson M."/>
            <person name="Adriaenssens E.M."/>
            <person name="Foster-Nyarko E."/>
            <person name="Jarju S."/>
            <person name="Secka A."/>
            <person name="Antonio M."/>
            <person name="Oren A."/>
            <person name="Chaudhuri R.R."/>
            <person name="La Ragione R."/>
            <person name="Hildebrand F."/>
            <person name="Pallen M.J."/>
        </authorList>
    </citation>
    <scope>NUCLEOTIDE SEQUENCE</scope>
    <source>
        <strain evidence="6">B5_2728</strain>
    </source>
</reference>
<protein>
    <submittedName>
        <fullName evidence="6">AraC family transcriptional regulator</fullName>
    </submittedName>
</protein>
<feature type="region of interest" description="Disordered" evidence="4">
    <location>
        <begin position="272"/>
        <end position="291"/>
    </location>
</feature>